<evidence type="ECO:0000256" key="1">
    <source>
        <dbReference type="SAM" id="Phobius"/>
    </source>
</evidence>
<feature type="transmembrane region" description="Helical" evidence="1">
    <location>
        <begin position="32"/>
        <end position="58"/>
    </location>
</feature>
<keyword evidence="3" id="KW-1185">Reference proteome</keyword>
<evidence type="ECO:0000313" key="3">
    <source>
        <dbReference type="Proteomes" id="UP001320609"/>
    </source>
</evidence>
<protein>
    <submittedName>
        <fullName evidence="2">Uncharacterized protein</fullName>
    </submittedName>
</protein>
<dbReference type="Proteomes" id="UP001320609">
    <property type="component" value="Unassembled WGS sequence"/>
</dbReference>
<keyword evidence="1" id="KW-1133">Transmembrane helix</keyword>
<evidence type="ECO:0000313" key="2">
    <source>
        <dbReference type="EMBL" id="MCH4812877.1"/>
    </source>
</evidence>
<keyword evidence="1" id="KW-0812">Transmembrane</keyword>
<proteinExistence type="predicted"/>
<name>A0ABS9S9T5_9GAMM</name>
<accession>A0ABS9S9T5</accession>
<keyword evidence="1" id="KW-0472">Membrane</keyword>
<sequence length="69" mass="7466">MNNTQKIKIAMGYGSGLSLITAGLKATLTNEALYSIVSSSAIALTASSLAIYFFLYCLDCDFSFILERE</sequence>
<comment type="caution">
    <text evidence="2">The sequence shown here is derived from an EMBL/GenBank/DDBJ whole genome shotgun (WGS) entry which is preliminary data.</text>
</comment>
<dbReference type="EMBL" id="JAKVTW010000013">
    <property type="protein sequence ID" value="MCH4812877.1"/>
    <property type="molecule type" value="Genomic_DNA"/>
</dbReference>
<organism evidence="2 3">
    <name type="scientific">Vreelandella neptunia</name>
    <dbReference type="NCBI Taxonomy" id="115551"/>
    <lineage>
        <taxon>Bacteria</taxon>
        <taxon>Pseudomonadati</taxon>
        <taxon>Pseudomonadota</taxon>
        <taxon>Gammaproteobacteria</taxon>
        <taxon>Oceanospirillales</taxon>
        <taxon>Halomonadaceae</taxon>
        <taxon>Vreelandella</taxon>
    </lineage>
</organism>
<reference evidence="2 3" key="1">
    <citation type="submission" date="2022-03" db="EMBL/GenBank/DDBJ databases">
        <title>Genomic signatures underlying metal tolerance in selected Arctic bacterial isolates.</title>
        <authorList>
            <person name="Thomas F.A."/>
            <person name="Venkatachalam S."/>
            <person name="Krishnan K.P."/>
        </authorList>
    </citation>
    <scope>NUCLEOTIDE SEQUENCE [LARGE SCALE GENOMIC DNA]</scope>
    <source>
        <strain evidence="2 3">HM116</strain>
    </source>
</reference>
<gene>
    <name evidence="2" type="ORF">MLE19_16195</name>
</gene>
<dbReference type="RefSeq" id="WP_240719171.1">
    <property type="nucleotide sequence ID" value="NZ_JAKVTW010000013.1"/>
</dbReference>